<organism evidence="1 2">
    <name type="scientific">Irpex rosettiformis</name>
    <dbReference type="NCBI Taxonomy" id="378272"/>
    <lineage>
        <taxon>Eukaryota</taxon>
        <taxon>Fungi</taxon>
        <taxon>Dikarya</taxon>
        <taxon>Basidiomycota</taxon>
        <taxon>Agaricomycotina</taxon>
        <taxon>Agaricomycetes</taxon>
        <taxon>Polyporales</taxon>
        <taxon>Irpicaceae</taxon>
        <taxon>Irpex</taxon>
    </lineage>
</organism>
<sequence>MRTHRHSQAVVYLVIALISVICHVQVAAQNSTAKCKSGFDWMSNSLGQSPCLIAAYLGAECSNDPASYVIQPSVEGYYQSKASATLCNCNTVAYSLFSACAYCQTGALVYETWAKWKANCSLLIPPPVSQYPEDIPNGTAVPAWAYYNVTDTGFFNVTTAEAFAQQNSSEIVPPTASAAPSSSSVSASASSTTIPSASGSASNGTQTSNAGSSSHKHAGTVIGGVLGVVTLLIITQ</sequence>
<evidence type="ECO:0000313" key="2">
    <source>
        <dbReference type="Proteomes" id="UP001055072"/>
    </source>
</evidence>
<reference evidence="1" key="1">
    <citation type="journal article" date="2021" name="Environ. Microbiol.">
        <title>Gene family expansions and transcriptome signatures uncover fungal adaptations to wood decay.</title>
        <authorList>
            <person name="Hage H."/>
            <person name="Miyauchi S."/>
            <person name="Viragh M."/>
            <person name="Drula E."/>
            <person name="Min B."/>
            <person name="Chaduli D."/>
            <person name="Navarro D."/>
            <person name="Favel A."/>
            <person name="Norest M."/>
            <person name="Lesage-Meessen L."/>
            <person name="Balint B."/>
            <person name="Merenyi Z."/>
            <person name="de Eugenio L."/>
            <person name="Morin E."/>
            <person name="Martinez A.T."/>
            <person name="Baldrian P."/>
            <person name="Stursova M."/>
            <person name="Martinez M.J."/>
            <person name="Novotny C."/>
            <person name="Magnuson J.K."/>
            <person name="Spatafora J.W."/>
            <person name="Maurice S."/>
            <person name="Pangilinan J."/>
            <person name="Andreopoulos W."/>
            <person name="LaButti K."/>
            <person name="Hundley H."/>
            <person name="Na H."/>
            <person name="Kuo A."/>
            <person name="Barry K."/>
            <person name="Lipzen A."/>
            <person name="Henrissat B."/>
            <person name="Riley R."/>
            <person name="Ahrendt S."/>
            <person name="Nagy L.G."/>
            <person name="Grigoriev I.V."/>
            <person name="Martin F."/>
            <person name="Rosso M.N."/>
        </authorList>
    </citation>
    <scope>NUCLEOTIDE SEQUENCE</scope>
    <source>
        <strain evidence="1">CBS 384.51</strain>
    </source>
</reference>
<keyword evidence="2" id="KW-1185">Reference proteome</keyword>
<dbReference type="EMBL" id="MU274902">
    <property type="protein sequence ID" value="KAI0093204.1"/>
    <property type="molecule type" value="Genomic_DNA"/>
</dbReference>
<evidence type="ECO:0000313" key="1">
    <source>
        <dbReference type="EMBL" id="KAI0093204.1"/>
    </source>
</evidence>
<name>A0ACB8UGN2_9APHY</name>
<dbReference type="Proteomes" id="UP001055072">
    <property type="component" value="Unassembled WGS sequence"/>
</dbReference>
<proteinExistence type="predicted"/>
<protein>
    <submittedName>
        <fullName evidence="1">Uncharacterized protein</fullName>
    </submittedName>
</protein>
<accession>A0ACB8UGN2</accession>
<gene>
    <name evidence="1" type="ORF">BDY19DRAFT_922657</name>
</gene>
<comment type="caution">
    <text evidence="1">The sequence shown here is derived from an EMBL/GenBank/DDBJ whole genome shotgun (WGS) entry which is preliminary data.</text>
</comment>